<dbReference type="GO" id="GO:0005886">
    <property type="term" value="C:plasma membrane"/>
    <property type="evidence" value="ECO:0007669"/>
    <property type="project" value="TreeGrafter"/>
</dbReference>
<keyword evidence="1" id="KW-0472">Membrane</keyword>
<keyword evidence="4" id="KW-1185">Reference proteome</keyword>
<feature type="chain" id="PRO_5042827844" description="Transmembrane protein" evidence="2">
    <location>
        <begin position="25"/>
        <end position="527"/>
    </location>
</feature>
<evidence type="ECO:0000256" key="2">
    <source>
        <dbReference type="SAM" id="SignalP"/>
    </source>
</evidence>
<dbReference type="PANTHER" id="PTHR31414">
    <property type="entry name" value="TRANSMEMBRANE PROTEIN DDB_G0292058"/>
    <property type="match status" value="1"/>
</dbReference>
<dbReference type="GO" id="GO:0009506">
    <property type="term" value="C:plasmodesma"/>
    <property type="evidence" value="ECO:0007669"/>
    <property type="project" value="TreeGrafter"/>
</dbReference>
<organism evidence="3 4">
    <name type="scientific">Crotalaria pallida</name>
    <name type="common">Smooth rattlebox</name>
    <name type="synonym">Crotalaria striata</name>
    <dbReference type="NCBI Taxonomy" id="3830"/>
    <lineage>
        <taxon>Eukaryota</taxon>
        <taxon>Viridiplantae</taxon>
        <taxon>Streptophyta</taxon>
        <taxon>Embryophyta</taxon>
        <taxon>Tracheophyta</taxon>
        <taxon>Spermatophyta</taxon>
        <taxon>Magnoliopsida</taxon>
        <taxon>eudicotyledons</taxon>
        <taxon>Gunneridae</taxon>
        <taxon>Pentapetalae</taxon>
        <taxon>rosids</taxon>
        <taxon>fabids</taxon>
        <taxon>Fabales</taxon>
        <taxon>Fabaceae</taxon>
        <taxon>Papilionoideae</taxon>
        <taxon>50 kb inversion clade</taxon>
        <taxon>genistoids sensu lato</taxon>
        <taxon>core genistoids</taxon>
        <taxon>Crotalarieae</taxon>
        <taxon>Crotalaria</taxon>
    </lineage>
</organism>
<dbReference type="InterPro" id="IPR040283">
    <property type="entry name" value="DDB_G0292058-like"/>
</dbReference>
<dbReference type="AlphaFoldDB" id="A0AAN9PC03"/>
<name>A0AAN9PC03_CROPI</name>
<proteinExistence type="predicted"/>
<reference evidence="3 4" key="1">
    <citation type="submission" date="2024-01" db="EMBL/GenBank/DDBJ databases">
        <title>The genomes of 5 underutilized Papilionoideae crops provide insights into root nodulation and disease resistanc.</title>
        <authorList>
            <person name="Yuan L."/>
        </authorList>
    </citation>
    <scope>NUCLEOTIDE SEQUENCE [LARGE SCALE GENOMIC DNA]</scope>
    <source>
        <strain evidence="3">ZHUSHIDOU_FW_LH</strain>
        <tissue evidence="3">Leaf</tissue>
    </source>
</reference>
<feature type="transmembrane region" description="Helical" evidence="1">
    <location>
        <begin position="134"/>
        <end position="159"/>
    </location>
</feature>
<feature type="transmembrane region" description="Helical" evidence="1">
    <location>
        <begin position="249"/>
        <end position="270"/>
    </location>
</feature>
<feature type="transmembrane region" description="Helical" evidence="1">
    <location>
        <begin position="277"/>
        <end position="303"/>
    </location>
</feature>
<protein>
    <recommendedName>
        <fullName evidence="5">Transmembrane protein</fullName>
    </recommendedName>
</protein>
<gene>
    <name evidence="3" type="ORF">RIF29_07615</name>
</gene>
<comment type="caution">
    <text evidence="3">The sequence shown here is derived from an EMBL/GenBank/DDBJ whole genome shotgun (WGS) entry which is preliminary data.</text>
</comment>
<accession>A0AAN9PC03</accession>
<feature type="signal peptide" evidence="2">
    <location>
        <begin position="1"/>
        <end position="24"/>
    </location>
</feature>
<dbReference type="Proteomes" id="UP001372338">
    <property type="component" value="Unassembled WGS sequence"/>
</dbReference>
<dbReference type="EMBL" id="JAYWIO010000001">
    <property type="protein sequence ID" value="KAK7292007.1"/>
    <property type="molecule type" value="Genomic_DNA"/>
</dbReference>
<keyword evidence="1" id="KW-0812">Transmembrane</keyword>
<evidence type="ECO:0000256" key="1">
    <source>
        <dbReference type="SAM" id="Phobius"/>
    </source>
</evidence>
<sequence length="527" mass="58643">MSNSNPSLILLFFFFFSLFLSSSASPLRNLPDGVQIQHDLVVPLKKAAEEDHGGNKSNLVLAKERTSRKDIFHNLERYHGGWNISNPRYVWSVISTAVPFFAAAIVWFLIFVLSLNFICLCYCCCPKKTYGYSILAYALSLIFLILFTLAAIAGCVILYTGQGKLYGTTSETLDYVVNQAQFTAANLRNVSHYFNTSEQVALWTDETVLPKVVQKSIDQIETKISTAAATLTKQTENNSKKIRQGIDGMGLVLIIIAAVMLFLALLGFVSSVLGTRFFVYFLVIVGGILVAGTFILCGAFLFLHNAIGDTCVAMDEWVLNPTAHTALDDILPCVEKAPVLESWIVSKNVTLSLVNVVDVFITDVANGILGPPLYNTSGPLMPVLCNPFESDLTVRQCAAGEVTLENANHVWKNYICEVSSSGNCSTPGRITPNIYTQLAGVVNVTYALYHYGPFLKDLMDCTFVRKTFSDISNNYCPDLRRFTEWIYVGLVVVSVAVMLSLTFWVIFERERRHRSRTKRYYGVHNSR</sequence>
<feature type="transmembrane region" description="Helical" evidence="1">
    <location>
        <begin position="485"/>
        <end position="507"/>
    </location>
</feature>
<feature type="transmembrane region" description="Helical" evidence="1">
    <location>
        <begin position="89"/>
        <end position="122"/>
    </location>
</feature>
<evidence type="ECO:0000313" key="4">
    <source>
        <dbReference type="Proteomes" id="UP001372338"/>
    </source>
</evidence>
<dbReference type="PANTHER" id="PTHR31414:SF15">
    <property type="entry name" value="PLASMA MEMBRANE FUSION PROTEIN"/>
    <property type="match status" value="1"/>
</dbReference>
<keyword evidence="2" id="KW-0732">Signal</keyword>
<evidence type="ECO:0000313" key="3">
    <source>
        <dbReference type="EMBL" id="KAK7292007.1"/>
    </source>
</evidence>
<keyword evidence="1" id="KW-1133">Transmembrane helix</keyword>
<evidence type="ECO:0008006" key="5">
    <source>
        <dbReference type="Google" id="ProtNLM"/>
    </source>
</evidence>